<dbReference type="AlphaFoldDB" id="M4QDD0"/>
<dbReference type="SUPFAM" id="SSF81464">
    <property type="entry name" value="Cytochrome c oxidase subunit II-like, transmembrane region"/>
    <property type="match status" value="1"/>
</dbReference>
<dbReference type="Gene3D" id="1.10.287.90">
    <property type="match status" value="1"/>
</dbReference>
<dbReference type="PROSITE" id="PS50857">
    <property type="entry name" value="COX2_CUA"/>
    <property type="match status" value="1"/>
</dbReference>
<dbReference type="GO" id="GO:0042773">
    <property type="term" value="P:ATP synthesis coupled electron transport"/>
    <property type="evidence" value="ECO:0007669"/>
    <property type="project" value="TreeGrafter"/>
</dbReference>
<dbReference type="PROSITE" id="PS00078">
    <property type="entry name" value="COX2"/>
    <property type="match status" value="1"/>
</dbReference>
<gene>
    <name evidence="19" type="primary">cox2</name>
</gene>
<keyword evidence="14" id="KW-0999">Mitochondrion inner membrane</keyword>
<feature type="transmembrane region" description="Helical" evidence="15">
    <location>
        <begin position="49"/>
        <end position="69"/>
    </location>
</feature>
<evidence type="ECO:0000259" key="18">
    <source>
        <dbReference type="PROSITE" id="PS50999"/>
    </source>
</evidence>
<keyword evidence="6 14" id="KW-0479">Metal-binding</keyword>
<geneLocation type="mitochondrion" evidence="19"/>
<keyword evidence="4 14" id="KW-0679">Respiratory chain</keyword>
<keyword evidence="19" id="KW-0560">Oxidoreductase</keyword>
<dbReference type="InterPro" id="IPR014222">
    <property type="entry name" value="Cyt_c_oxidase_su2"/>
</dbReference>
<dbReference type="InterPro" id="IPR001505">
    <property type="entry name" value="Copper_CuA"/>
</dbReference>
<evidence type="ECO:0000256" key="16">
    <source>
        <dbReference type="SAM" id="SignalP"/>
    </source>
</evidence>
<sequence>MLQKLLFLTISFACTLGLACADAPEQWQWDFQDAASPIMEGIVDLHHDLMFFLVVIVVFVTWLLARVVIQFRSSVNPVPSTTNHGTTIEIIWTIIPAVILLFIAIPTFALLYSMDEGIDPAITIKAVGHQWYWSYEYSDYTSDTESLAFESYMVPEEDLQQGQLRLLEVDNRVVVPVDTHVRVLVTSQDVLHSWAIPSLGIKMDACPGRLNQVSMFIKREGVYYGQCSEICGVNHAFMPIVIEAVPLDDYVTWVSSELEI</sequence>
<evidence type="ECO:0000313" key="19">
    <source>
        <dbReference type="EMBL" id="AGH24180.1"/>
    </source>
</evidence>
<evidence type="ECO:0000256" key="4">
    <source>
        <dbReference type="ARBA" id="ARBA00022660"/>
    </source>
</evidence>
<dbReference type="GO" id="GO:0016491">
    <property type="term" value="F:oxidoreductase activity"/>
    <property type="evidence" value="ECO:0007669"/>
    <property type="project" value="UniProtKB-KW"/>
</dbReference>
<proteinExistence type="inferred from homology"/>
<evidence type="ECO:0000256" key="1">
    <source>
        <dbReference type="ARBA" id="ARBA00004225"/>
    </source>
</evidence>
<evidence type="ECO:0000256" key="8">
    <source>
        <dbReference type="ARBA" id="ARBA00022982"/>
    </source>
</evidence>
<dbReference type="PANTHER" id="PTHR22888">
    <property type="entry name" value="CYTOCHROME C OXIDASE, SUBUNIT II"/>
    <property type="match status" value="1"/>
</dbReference>
<dbReference type="NCBIfam" id="TIGR02866">
    <property type="entry name" value="CoxB"/>
    <property type="match status" value="1"/>
</dbReference>
<evidence type="ECO:0000256" key="7">
    <source>
        <dbReference type="ARBA" id="ARBA00022967"/>
    </source>
</evidence>
<feature type="chain" id="PRO_5004056737" description="Cytochrome c oxidase subunit 2" evidence="16">
    <location>
        <begin position="22"/>
        <end position="260"/>
    </location>
</feature>
<keyword evidence="10 14" id="KW-0186">Copper</keyword>
<evidence type="ECO:0000256" key="14">
    <source>
        <dbReference type="RuleBase" id="RU000457"/>
    </source>
</evidence>
<keyword evidence="7" id="KW-1278">Translocase</keyword>
<comment type="function">
    <text evidence="14">Component of the cytochrome c oxidase, the last enzyme in the mitochondrial electron transport chain which drives oxidative phosphorylation. The respiratory chain contains 3 multisubunit complexes succinate dehydrogenase (complex II, CII), ubiquinol-cytochrome c oxidoreductase (cytochrome b-c1 complex, complex III, CIII) and cytochrome c oxidase (complex IV, CIV), that cooperate to transfer electrons derived from NADH and succinate to molecular oxygen, creating an electrochemical gradient over the inner membrane that drives transmembrane transport and the ATP synthase. Cytochrome c oxidase is the component of the respiratory chain that catalyzes the reduction of oxygen to water. Electrons originating from reduced cytochrome c in the intermembrane space (IMS) are transferred via the dinuclear copper A center (CU(A)) of subunit 2 and heme A of subunit 1 to the active site in subunit 1, a binuclear center (BNC) formed by heme A3 and copper B (CU(B)). The BNC reduces molecular oxygen to 2 water molecules using 4 electrons from cytochrome c in the IMS and 4 protons from the mitochondrial matrix.</text>
</comment>
<comment type="catalytic activity">
    <reaction evidence="13">
        <text>4 Fe(II)-[cytochrome c] + O2 + 8 H(+)(in) = 4 Fe(III)-[cytochrome c] + 2 H2O + 4 H(+)(out)</text>
        <dbReference type="Rhea" id="RHEA:11436"/>
        <dbReference type="Rhea" id="RHEA-COMP:10350"/>
        <dbReference type="Rhea" id="RHEA-COMP:14399"/>
        <dbReference type="ChEBI" id="CHEBI:15377"/>
        <dbReference type="ChEBI" id="CHEBI:15378"/>
        <dbReference type="ChEBI" id="CHEBI:15379"/>
        <dbReference type="ChEBI" id="CHEBI:29033"/>
        <dbReference type="ChEBI" id="CHEBI:29034"/>
        <dbReference type="EC" id="7.1.1.9"/>
    </reaction>
    <physiologicalReaction direction="left-to-right" evidence="13">
        <dbReference type="Rhea" id="RHEA:11437"/>
    </physiologicalReaction>
</comment>
<dbReference type="PROSITE" id="PS51257">
    <property type="entry name" value="PROKAR_LIPOPROTEIN"/>
    <property type="match status" value="1"/>
</dbReference>
<dbReference type="Gene3D" id="2.60.40.420">
    <property type="entry name" value="Cupredoxins - blue copper proteins"/>
    <property type="match status" value="1"/>
</dbReference>
<keyword evidence="11 14" id="KW-0496">Mitochondrion</keyword>
<evidence type="ECO:0000256" key="6">
    <source>
        <dbReference type="ARBA" id="ARBA00022723"/>
    </source>
</evidence>
<dbReference type="PROSITE" id="PS50999">
    <property type="entry name" value="COX2_TM"/>
    <property type="match status" value="1"/>
</dbReference>
<dbReference type="InterPro" id="IPR002429">
    <property type="entry name" value="CcO_II-like_C"/>
</dbReference>
<dbReference type="SUPFAM" id="SSF49503">
    <property type="entry name" value="Cupredoxins"/>
    <property type="match status" value="1"/>
</dbReference>
<evidence type="ECO:0000256" key="11">
    <source>
        <dbReference type="ARBA" id="ARBA00023128"/>
    </source>
</evidence>
<feature type="domain" description="Cytochrome oxidase subunit II copper A binding" evidence="17">
    <location>
        <begin position="119"/>
        <end position="256"/>
    </location>
</feature>
<dbReference type="GO" id="GO:1902495">
    <property type="term" value="C:transmembrane transporter complex"/>
    <property type="evidence" value="ECO:0007669"/>
    <property type="project" value="UniProtKB-ARBA"/>
</dbReference>
<comment type="cofactor">
    <cofactor evidence="14">
        <name>Cu cation</name>
        <dbReference type="ChEBI" id="CHEBI:23378"/>
    </cofactor>
    <text evidence="14">Binds a copper A center.</text>
</comment>
<feature type="signal peptide" evidence="16">
    <location>
        <begin position="1"/>
        <end position="21"/>
    </location>
</feature>
<evidence type="ECO:0000256" key="3">
    <source>
        <dbReference type="ARBA" id="ARBA00022448"/>
    </source>
</evidence>
<dbReference type="FunFam" id="2.60.40.420:FF:000001">
    <property type="entry name" value="Cytochrome c oxidase subunit 2"/>
    <property type="match status" value="1"/>
</dbReference>
<feature type="domain" description="Cytochrome oxidase subunit II transmembrane region profile" evidence="18">
    <location>
        <begin position="23"/>
        <end position="118"/>
    </location>
</feature>
<keyword evidence="12 14" id="KW-0472">Membrane</keyword>
<dbReference type="EMBL" id="KC353355">
    <property type="protein sequence ID" value="AGH24180.1"/>
    <property type="molecule type" value="Genomic_DNA"/>
</dbReference>
<organism evidence="19">
    <name type="scientific">Jakoba libera</name>
    <name type="common">Flagellate</name>
    <name type="synonym">Cryptobia libera</name>
    <dbReference type="NCBI Taxonomy" id="143017"/>
    <lineage>
        <taxon>Eukaryota</taxon>
        <taxon>Discoba</taxon>
        <taxon>Jakobida</taxon>
        <taxon>Histionina</taxon>
        <taxon>Jakobidae</taxon>
        <taxon>Jakoba</taxon>
    </lineage>
</organism>
<evidence type="ECO:0000256" key="15">
    <source>
        <dbReference type="SAM" id="Phobius"/>
    </source>
</evidence>
<accession>M4QDD0</accession>
<dbReference type="Pfam" id="PF00116">
    <property type="entry name" value="COX2"/>
    <property type="match status" value="1"/>
</dbReference>
<dbReference type="FunFam" id="1.10.287.90:FF:000004">
    <property type="entry name" value="Cytochrome c oxidase subunit 2"/>
    <property type="match status" value="1"/>
</dbReference>
<dbReference type="CDD" id="cd13912">
    <property type="entry name" value="CcO_II_C"/>
    <property type="match status" value="1"/>
</dbReference>
<keyword evidence="9 15" id="KW-1133">Transmembrane helix</keyword>
<evidence type="ECO:0000256" key="10">
    <source>
        <dbReference type="ARBA" id="ARBA00023008"/>
    </source>
</evidence>
<dbReference type="GO" id="GO:0005507">
    <property type="term" value="F:copper ion binding"/>
    <property type="evidence" value="ECO:0007669"/>
    <property type="project" value="InterPro"/>
</dbReference>
<dbReference type="InterPro" id="IPR045187">
    <property type="entry name" value="CcO_II"/>
</dbReference>
<dbReference type="GO" id="GO:0004129">
    <property type="term" value="F:cytochrome-c oxidase activity"/>
    <property type="evidence" value="ECO:0007669"/>
    <property type="project" value="UniProtKB-EC"/>
</dbReference>
<dbReference type="PANTHER" id="PTHR22888:SF9">
    <property type="entry name" value="CYTOCHROME C OXIDASE SUBUNIT 2"/>
    <property type="match status" value="1"/>
</dbReference>
<evidence type="ECO:0000259" key="17">
    <source>
        <dbReference type="PROSITE" id="PS50857"/>
    </source>
</evidence>
<comment type="subcellular location">
    <subcellularLocation>
        <location evidence="14">Mitochondrion inner membrane</location>
        <topology evidence="14">Multi-pass membrane protein</topology>
    </subcellularLocation>
    <subcellularLocation>
        <location evidence="1">Mitochondrion membrane</location>
        <topology evidence="1">Multi-pass membrane protein</topology>
    </subcellularLocation>
</comment>
<dbReference type="PRINTS" id="PR01166">
    <property type="entry name" value="CYCOXIDASEII"/>
</dbReference>
<protein>
    <recommendedName>
        <fullName evidence="14">Cytochrome c oxidase subunit 2</fullName>
    </recommendedName>
</protein>
<dbReference type="InterPro" id="IPR011759">
    <property type="entry name" value="Cyt_c_oxidase_su2_TM_dom"/>
</dbReference>
<keyword evidence="8 14" id="KW-0249">Electron transport</keyword>
<dbReference type="GO" id="GO:0005743">
    <property type="term" value="C:mitochondrial inner membrane"/>
    <property type="evidence" value="ECO:0007669"/>
    <property type="project" value="UniProtKB-SubCell"/>
</dbReference>
<reference evidence="19" key="2">
    <citation type="journal article" date="2006" name="RNA">
        <title>Hybrid E. coli--Mitochondrial ribonuclease P RNAs are catalytically active.</title>
        <authorList>
            <person name="Seif E."/>
            <person name="Cadieux A."/>
            <person name="Lang B.F."/>
        </authorList>
    </citation>
    <scope>NUCLEOTIDE SEQUENCE</scope>
    <source>
        <strain evidence="19">ATCC 50422</strain>
    </source>
</reference>
<name>M4QDD0_JAKLI</name>
<keyword evidence="16" id="KW-0732">Signal</keyword>
<dbReference type="GeneID" id="15333118"/>
<reference evidence="19" key="1">
    <citation type="journal article" date="2004" name="RNA">
        <title>Mitochondrial 3' tRNA editing in the jakobid Seculamonas ecuadoriensis: a novel mechanism and implications for tRNA processing.</title>
        <authorList>
            <person name="Leigh J."/>
            <person name="Lang B.F."/>
        </authorList>
    </citation>
    <scope>NUCLEOTIDE SEQUENCE</scope>
    <source>
        <strain evidence="19">ATCC 50422</strain>
    </source>
</reference>
<dbReference type="InterPro" id="IPR036257">
    <property type="entry name" value="Cyt_c_oxidase_su2_TM_sf"/>
</dbReference>
<keyword evidence="5 14" id="KW-0812">Transmembrane</keyword>
<feature type="transmembrane region" description="Helical" evidence="15">
    <location>
        <begin position="90"/>
        <end position="112"/>
    </location>
</feature>
<evidence type="ECO:0000256" key="12">
    <source>
        <dbReference type="ARBA" id="ARBA00023136"/>
    </source>
</evidence>
<reference evidence="19" key="3">
    <citation type="journal article" date="2013" name="Genome Biol. Evol.">
        <title>Strikingly bacteria-like and gene-rich mitochondrial genomes throughout jakobid protists.</title>
        <authorList>
            <person name="Burger G."/>
            <person name="Gray M.W."/>
            <person name="Forget L."/>
            <person name="Lang B.F."/>
        </authorList>
    </citation>
    <scope>NUCLEOTIDE SEQUENCE</scope>
    <source>
        <strain evidence="19">ATCC 50422</strain>
    </source>
</reference>
<evidence type="ECO:0000256" key="2">
    <source>
        <dbReference type="ARBA" id="ARBA00007866"/>
    </source>
</evidence>
<dbReference type="Pfam" id="PF02790">
    <property type="entry name" value="COX2_TM"/>
    <property type="match status" value="1"/>
</dbReference>
<evidence type="ECO:0000256" key="13">
    <source>
        <dbReference type="ARBA" id="ARBA00049512"/>
    </source>
</evidence>
<comment type="similarity">
    <text evidence="2 14">Belongs to the cytochrome c oxidase subunit 2 family.</text>
</comment>
<evidence type="ECO:0000256" key="9">
    <source>
        <dbReference type="ARBA" id="ARBA00022989"/>
    </source>
</evidence>
<dbReference type="GO" id="GO:1902494">
    <property type="term" value="C:catalytic complex"/>
    <property type="evidence" value="ECO:0007669"/>
    <property type="project" value="UniProtKB-ARBA"/>
</dbReference>
<dbReference type="InterPro" id="IPR008972">
    <property type="entry name" value="Cupredoxin"/>
</dbReference>
<keyword evidence="3 14" id="KW-0813">Transport</keyword>
<dbReference type="RefSeq" id="YP_007890686.1">
    <property type="nucleotide sequence ID" value="NC_021127.1"/>
</dbReference>
<dbReference type="InterPro" id="IPR034210">
    <property type="entry name" value="CcO_II_C"/>
</dbReference>
<evidence type="ECO:0000256" key="5">
    <source>
        <dbReference type="ARBA" id="ARBA00022692"/>
    </source>
</evidence>